<dbReference type="AlphaFoldDB" id="A0A926NBH3"/>
<reference evidence="1" key="1">
    <citation type="submission" date="2020-09" db="EMBL/GenBank/DDBJ databases">
        <title>A novel bacterium of genus Hazenella, isolated from South China Sea.</title>
        <authorList>
            <person name="Huang H."/>
            <person name="Mo K."/>
            <person name="Hu Y."/>
        </authorList>
    </citation>
    <scope>NUCLEOTIDE SEQUENCE</scope>
    <source>
        <strain evidence="1">IB182357</strain>
    </source>
</reference>
<organism evidence="1 2">
    <name type="scientific">Polycladospora coralii</name>
    <dbReference type="NCBI Taxonomy" id="2771432"/>
    <lineage>
        <taxon>Bacteria</taxon>
        <taxon>Bacillati</taxon>
        <taxon>Bacillota</taxon>
        <taxon>Bacilli</taxon>
        <taxon>Bacillales</taxon>
        <taxon>Thermoactinomycetaceae</taxon>
        <taxon>Polycladospora</taxon>
    </lineage>
</organism>
<dbReference type="RefSeq" id="WP_191142096.1">
    <property type="nucleotide sequence ID" value="NZ_JACXAH010000013.1"/>
</dbReference>
<comment type="caution">
    <text evidence="1">The sequence shown here is derived from an EMBL/GenBank/DDBJ whole genome shotgun (WGS) entry which is preliminary data.</text>
</comment>
<evidence type="ECO:0000313" key="2">
    <source>
        <dbReference type="Proteomes" id="UP000661691"/>
    </source>
</evidence>
<proteinExistence type="predicted"/>
<accession>A0A926NBH3</accession>
<dbReference type="Proteomes" id="UP000661691">
    <property type="component" value="Unassembled WGS sequence"/>
</dbReference>
<dbReference type="EMBL" id="JACXAH010000013">
    <property type="protein sequence ID" value="MBD1372700.1"/>
    <property type="molecule type" value="Genomic_DNA"/>
</dbReference>
<keyword evidence="2" id="KW-1185">Reference proteome</keyword>
<sequence>MNIIFSKKNALLRICLSYLMVLTLLVTMVPGTTYALKTNTKAKIVKKELKEHRTANTKIIDNGNGTLTKQIYTEPIHKKIGIDWVEISPKIIKTEEGYLTTENTDLDIQFNSTMQNGKYATLK</sequence>
<name>A0A926NBH3_9BACL</name>
<protein>
    <submittedName>
        <fullName evidence="1">Uncharacterized protein</fullName>
    </submittedName>
</protein>
<evidence type="ECO:0000313" key="1">
    <source>
        <dbReference type="EMBL" id="MBD1372700.1"/>
    </source>
</evidence>
<gene>
    <name evidence="1" type="ORF">IC620_10065</name>
</gene>